<dbReference type="InterPro" id="IPR000504">
    <property type="entry name" value="RRM_dom"/>
</dbReference>
<dbReference type="GeneID" id="25727867"/>
<dbReference type="InterPro" id="IPR012677">
    <property type="entry name" value="Nucleotide-bd_a/b_plait_sf"/>
</dbReference>
<evidence type="ECO:0000256" key="2">
    <source>
        <dbReference type="PROSITE-ProRule" id="PRU00176"/>
    </source>
</evidence>
<name>A0A0D2KNR2_9CHLO</name>
<feature type="region of interest" description="Disordered" evidence="3">
    <location>
        <begin position="1"/>
        <end position="134"/>
    </location>
</feature>
<sequence length="288" mass="29555">MAEQAREEDAIDYGDGDAEEPFSEDQQAGDDAEGDADAADGPGGAAAMEEEEERAATPAPADGEDGAGNAGEPAAEDGGGAHEGGGGGNGAADGGAADQGKDGRSGGGGSSGGGAGARDGALEERDPLKLPPHGTEVFVASLPHEASEEKVREFVASAGLKTHSVRIPRPGPDAPRASHNKGFAFAVYFTKEDAAAAVEKLNGRLLLERVVRASISVTNNRLFIGNIPRTITPAALKETLAKEVAGLEEVDLVSDREHPDQNRGFGFLTFYNHAAAEKARRRLEAGFS</sequence>
<dbReference type="KEGG" id="mng:MNEG_10680"/>
<protein>
    <submittedName>
        <fullName evidence="5">Heterogeneous nuclear ribonucleoprotein Q</fullName>
    </submittedName>
</protein>
<dbReference type="SUPFAM" id="SSF54928">
    <property type="entry name" value="RNA-binding domain, RBD"/>
    <property type="match status" value="1"/>
</dbReference>
<dbReference type="RefSeq" id="XP_013896303.1">
    <property type="nucleotide sequence ID" value="XM_014040849.1"/>
</dbReference>
<keyword evidence="1 2" id="KW-0694">RNA-binding</keyword>
<evidence type="ECO:0000259" key="4">
    <source>
        <dbReference type="PROSITE" id="PS50102"/>
    </source>
</evidence>
<gene>
    <name evidence="5" type="ORF">MNEG_10680</name>
</gene>
<evidence type="ECO:0000256" key="1">
    <source>
        <dbReference type="ARBA" id="ARBA00022884"/>
    </source>
</evidence>
<dbReference type="PANTHER" id="PTHR21245">
    <property type="entry name" value="HETEROGENEOUS NUCLEAR RIBONUCLEOPROTEIN"/>
    <property type="match status" value="1"/>
</dbReference>
<dbReference type="SMART" id="SM00360">
    <property type="entry name" value="RRM"/>
    <property type="match status" value="2"/>
</dbReference>
<dbReference type="CDD" id="cd00590">
    <property type="entry name" value="RRM_SF"/>
    <property type="match status" value="1"/>
</dbReference>
<dbReference type="GO" id="GO:0003723">
    <property type="term" value="F:RNA binding"/>
    <property type="evidence" value="ECO:0007669"/>
    <property type="project" value="UniProtKB-UniRule"/>
</dbReference>
<evidence type="ECO:0000313" key="6">
    <source>
        <dbReference type="Proteomes" id="UP000054498"/>
    </source>
</evidence>
<feature type="domain" description="RRM" evidence="4">
    <location>
        <begin position="220"/>
        <end position="288"/>
    </location>
</feature>
<keyword evidence="6" id="KW-1185">Reference proteome</keyword>
<dbReference type="InterPro" id="IPR035979">
    <property type="entry name" value="RBD_domain_sf"/>
</dbReference>
<feature type="compositionally biased region" description="Gly residues" evidence="3">
    <location>
        <begin position="105"/>
        <end position="117"/>
    </location>
</feature>
<dbReference type="PROSITE" id="PS50102">
    <property type="entry name" value="RRM"/>
    <property type="match status" value="2"/>
</dbReference>
<evidence type="ECO:0000313" key="5">
    <source>
        <dbReference type="EMBL" id="KIY97283.1"/>
    </source>
</evidence>
<feature type="compositionally biased region" description="Acidic residues" evidence="3">
    <location>
        <begin position="9"/>
        <end position="38"/>
    </location>
</feature>
<dbReference type="GO" id="GO:1990904">
    <property type="term" value="C:ribonucleoprotein complex"/>
    <property type="evidence" value="ECO:0007669"/>
    <property type="project" value="UniProtKB-KW"/>
</dbReference>
<feature type="compositionally biased region" description="Gly residues" evidence="3">
    <location>
        <begin position="77"/>
        <end position="93"/>
    </location>
</feature>
<feature type="domain" description="RRM" evidence="4">
    <location>
        <begin position="135"/>
        <end position="218"/>
    </location>
</feature>
<keyword evidence="5" id="KW-0687">Ribonucleoprotein</keyword>
<accession>A0A0D2KNR2</accession>
<organism evidence="5 6">
    <name type="scientific">Monoraphidium neglectum</name>
    <dbReference type="NCBI Taxonomy" id="145388"/>
    <lineage>
        <taxon>Eukaryota</taxon>
        <taxon>Viridiplantae</taxon>
        <taxon>Chlorophyta</taxon>
        <taxon>core chlorophytes</taxon>
        <taxon>Chlorophyceae</taxon>
        <taxon>CS clade</taxon>
        <taxon>Sphaeropleales</taxon>
        <taxon>Selenastraceae</taxon>
        <taxon>Monoraphidium</taxon>
    </lineage>
</organism>
<dbReference type="EMBL" id="KK102635">
    <property type="protein sequence ID" value="KIY97283.1"/>
    <property type="molecule type" value="Genomic_DNA"/>
</dbReference>
<dbReference type="AlphaFoldDB" id="A0A0D2KNR2"/>
<dbReference type="Gene3D" id="3.30.70.330">
    <property type="match status" value="2"/>
</dbReference>
<reference evidence="5 6" key="1">
    <citation type="journal article" date="2013" name="BMC Genomics">
        <title>Reconstruction of the lipid metabolism for the microalga Monoraphidium neglectum from its genome sequence reveals characteristics suitable for biofuel production.</title>
        <authorList>
            <person name="Bogen C."/>
            <person name="Al-Dilaimi A."/>
            <person name="Albersmeier A."/>
            <person name="Wichmann J."/>
            <person name="Grundmann M."/>
            <person name="Rupp O."/>
            <person name="Lauersen K.J."/>
            <person name="Blifernez-Klassen O."/>
            <person name="Kalinowski J."/>
            <person name="Goesmann A."/>
            <person name="Mussgnug J.H."/>
            <person name="Kruse O."/>
        </authorList>
    </citation>
    <scope>NUCLEOTIDE SEQUENCE [LARGE SCALE GENOMIC DNA]</scope>
    <source>
        <strain evidence="5 6">SAG 48.87</strain>
    </source>
</reference>
<proteinExistence type="predicted"/>
<dbReference type="STRING" id="145388.A0A0D2KNR2"/>
<dbReference type="OrthoDB" id="3800936at2759"/>
<dbReference type="Pfam" id="PF00076">
    <property type="entry name" value="RRM_1"/>
    <property type="match status" value="2"/>
</dbReference>
<dbReference type="Proteomes" id="UP000054498">
    <property type="component" value="Unassembled WGS sequence"/>
</dbReference>
<evidence type="ECO:0000256" key="3">
    <source>
        <dbReference type="SAM" id="MobiDB-lite"/>
    </source>
</evidence>